<feature type="transmembrane region" description="Helical" evidence="12">
    <location>
        <begin position="7"/>
        <end position="25"/>
    </location>
</feature>
<evidence type="ECO:0000256" key="12">
    <source>
        <dbReference type="RuleBase" id="RU363075"/>
    </source>
</evidence>
<keyword evidence="9 12" id="KW-0472">Membrane</keyword>
<feature type="transmembrane region" description="Helical" evidence="12">
    <location>
        <begin position="343"/>
        <end position="362"/>
    </location>
</feature>
<evidence type="ECO:0000256" key="7">
    <source>
        <dbReference type="ARBA" id="ARBA00022824"/>
    </source>
</evidence>
<evidence type="ECO:0000256" key="10">
    <source>
        <dbReference type="ARBA" id="ARBA00044721"/>
    </source>
</evidence>
<dbReference type="GO" id="GO:0052917">
    <property type="term" value="F:dol-P-Man:Man(7)GlcNAc(2)-PP-Dol alpha-1,6-mannosyltransferase activity"/>
    <property type="evidence" value="ECO:0007669"/>
    <property type="project" value="UniProtKB-EC"/>
</dbReference>
<evidence type="ECO:0000256" key="2">
    <source>
        <dbReference type="ARBA" id="ARBA00004922"/>
    </source>
</evidence>
<name>A0A8X6IFQ5_TRICU</name>
<feature type="transmembrane region" description="Helical" evidence="12">
    <location>
        <begin position="258"/>
        <end position="277"/>
    </location>
</feature>
<reference evidence="13" key="1">
    <citation type="submission" date="2020-07" db="EMBL/GenBank/DDBJ databases">
        <title>Multicomponent nature underlies the extraordinary mechanical properties of spider dragline silk.</title>
        <authorList>
            <person name="Kono N."/>
            <person name="Nakamura H."/>
            <person name="Mori M."/>
            <person name="Yoshida Y."/>
            <person name="Ohtoshi R."/>
            <person name="Malay A.D."/>
            <person name="Moran D.A.P."/>
            <person name="Tomita M."/>
            <person name="Numata K."/>
            <person name="Arakawa K."/>
        </authorList>
    </citation>
    <scope>NUCLEOTIDE SEQUENCE</scope>
</reference>
<organism evidence="13 14">
    <name type="scientific">Trichonephila clavata</name>
    <name type="common">Joro spider</name>
    <name type="synonym">Nephila clavata</name>
    <dbReference type="NCBI Taxonomy" id="2740835"/>
    <lineage>
        <taxon>Eukaryota</taxon>
        <taxon>Metazoa</taxon>
        <taxon>Ecdysozoa</taxon>
        <taxon>Arthropoda</taxon>
        <taxon>Chelicerata</taxon>
        <taxon>Arachnida</taxon>
        <taxon>Araneae</taxon>
        <taxon>Araneomorphae</taxon>
        <taxon>Entelegynae</taxon>
        <taxon>Araneoidea</taxon>
        <taxon>Nephilidae</taxon>
        <taxon>Trichonephila</taxon>
    </lineage>
</organism>
<keyword evidence="6 12" id="KW-0812">Transmembrane</keyword>
<keyword evidence="14" id="KW-1185">Reference proteome</keyword>
<evidence type="ECO:0000256" key="4">
    <source>
        <dbReference type="ARBA" id="ARBA00022676"/>
    </source>
</evidence>
<feature type="transmembrane region" description="Helical" evidence="12">
    <location>
        <begin position="95"/>
        <end position="112"/>
    </location>
</feature>
<comment type="caution">
    <text evidence="13">The sequence shown here is derived from an EMBL/GenBank/DDBJ whole genome shotgun (WGS) entry which is preliminary data.</text>
</comment>
<comment type="pathway">
    <text evidence="2">Protein modification; protein glycosylation.</text>
</comment>
<feature type="transmembrane region" description="Helical" evidence="12">
    <location>
        <begin position="289"/>
        <end position="305"/>
    </location>
</feature>
<keyword evidence="4 12" id="KW-0328">Glycosyltransferase</keyword>
<comment type="function">
    <text evidence="10">Mannosyltransferase that operates in the biosynthetic pathway of dolichol-linked oligosaccharides, the glycan precursors employed in protein asparagine (N)-glycosylation. The assembly of dolichol-linked oligosaccharides begins on the cytosolic side of the endoplasmic reticulum membrane and finishes in its lumen. The sequential addition of sugars to dolichol pyrophosphate produces dolichol-linked oligosaccharides containing fourteen sugars, including two GlcNAcs, nine mannoses and three glucoses. Once assembled, the oligosaccharide is transferred from the lipid to nascent proteins by oligosaccharyltransferases. In the lumen of the endoplasmic reticulum, adds the eighth mannose residue in an alpha-1,6 linkage onto Man(7)GlcNAc(2)-PP-dolichol to produce Man(8)GlcNAc(2)-PP-dolichol.</text>
</comment>
<feature type="transmembrane region" description="Helical" evidence="12">
    <location>
        <begin position="169"/>
        <end position="192"/>
    </location>
</feature>
<evidence type="ECO:0000256" key="6">
    <source>
        <dbReference type="ARBA" id="ARBA00022692"/>
    </source>
</evidence>
<dbReference type="EC" id="2.4.1.-" evidence="12"/>
<dbReference type="Proteomes" id="UP000887116">
    <property type="component" value="Unassembled WGS sequence"/>
</dbReference>
<dbReference type="AlphaFoldDB" id="A0A8X6IFQ5"/>
<evidence type="ECO:0000256" key="1">
    <source>
        <dbReference type="ARBA" id="ARBA00004477"/>
    </source>
</evidence>
<dbReference type="Pfam" id="PF03901">
    <property type="entry name" value="Glyco_transf_22"/>
    <property type="match status" value="1"/>
</dbReference>
<feature type="transmembrane region" description="Helical" evidence="12">
    <location>
        <begin position="146"/>
        <end position="163"/>
    </location>
</feature>
<sequence length="505" mass="58351">MKGRSIYKWILEFILYSCMGWHLIFCPFTKVEESFNLQAIHDLLYHGSNISQFDHLEFPGVVPRTFLGPLVIAGLSYPFLYITMFLGLNKFIMQYVARIILGSLVLIAFQKFKDAVEKQFGTTVAVWLQLITASQFHFIYYMSRPLPNTFALILALFAFHYWMTRKQKMFILTTAAAVIIFRAELSILLGLIAIEEITLGHLHILQVFCWGIPAGLWMLGLTVAVDSFYWMRPVWPEGEVLWFNIFLNKSSEWGTSPWAWYFYSALPRALLLSIIFIPYAFKLDFRIRVLIYPALGFITMYSFLPHKELRFIIYTIPLLNVAAARTCAHLWNNRLKSMSHSLLVQFAGLHLMINMCATILLLNISSHNYPGGVAITKLHEIEGEARDLNIYIDNYSAQTGVSRFTELNSNWKYNKSEDLSLQSLEIMQFTHLLVEWTDDIGKAESLYLHTHSVKNITHGYSHWGIDFSVFPPIQVFLKPKILLLKRNISYPSLILNTTSIKSHKI</sequence>
<dbReference type="PANTHER" id="PTHR22760:SF1">
    <property type="entry name" value="DOL-P-MAN:MAN(7)GLCNAC(2)-PP-DOL ALPHA-1,6-MANNOSYLTRANSFERASE"/>
    <property type="match status" value="1"/>
</dbReference>
<dbReference type="OrthoDB" id="19039at2759"/>
<comment type="catalytic activity">
    <reaction evidence="11">
        <text>an alpha-D-Man-(1-&gt;2)-alpha-D-Man-(1-&gt;2)-alpha-D-Man-(1-&gt;3)-[alpha-D-Man-(1-&gt;2)-alpha-D-Man-(1-&gt;3)-alpha-D-Man-(1-&gt;6)]-beta-D-Man-(1-&gt;4)-beta-D-GlcNAc-(1-&gt;4)-alpha-D-GlcNAc-diphospho-di-trans,poly-cis-dolichol + a di-trans,poly-cis-dolichyl beta-D-mannosyl phosphate = an alpha-D-Man-(1-&gt;2)-alpha-D-Man-(1-&gt;2)-alpha-D-Man-(1-&gt;3)-[alpha-D-Man-(1-&gt;2)-alpha-D-Man-(1-&gt;3)-[alpha-D-Man-(1-&gt;6)]-alpha-D-Man-(1-&gt;6)]-beta-D-Man-(1-&gt;4)-beta-D-GlcNAc-(1-&gt;4)-alpha-D-GlcNAc-diphospho-di-trans,poly-cis-dolichol + a di-trans,poly-cis-dolichyl phosphate + H(+)</text>
        <dbReference type="Rhea" id="RHEA:29535"/>
        <dbReference type="Rhea" id="RHEA-COMP:19498"/>
        <dbReference type="Rhea" id="RHEA-COMP:19501"/>
        <dbReference type="Rhea" id="RHEA-COMP:19518"/>
        <dbReference type="Rhea" id="RHEA-COMP:19519"/>
        <dbReference type="ChEBI" id="CHEBI:15378"/>
        <dbReference type="ChEBI" id="CHEBI:57683"/>
        <dbReference type="ChEBI" id="CHEBI:58211"/>
        <dbReference type="ChEBI" id="CHEBI:132517"/>
        <dbReference type="ChEBI" id="CHEBI:132519"/>
        <dbReference type="EC" id="2.4.1.260"/>
    </reaction>
    <physiologicalReaction direction="left-to-right" evidence="11">
        <dbReference type="Rhea" id="RHEA:29536"/>
    </physiologicalReaction>
</comment>
<protein>
    <recommendedName>
        <fullName evidence="12">Mannosyltransferase</fullName>
        <ecNumber evidence="12">2.4.1.-</ecNumber>
    </recommendedName>
</protein>
<comment type="subcellular location">
    <subcellularLocation>
        <location evidence="1 12">Endoplasmic reticulum membrane</location>
        <topology evidence="1 12">Multi-pass membrane protein</topology>
    </subcellularLocation>
</comment>
<evidence type="ECO:0000313" key="14">
    <source>
        <dbReference type="Proteomes" id="UP000887116"/>
    </source>
</evidence>
<dbReference type="EMBL" id="BMAO01028017">
    <property type="protein sequence ID" value="GFR21334.1"/>
    <property type="molecule type" value="Genomic_DNA"/>
</dbReference>
<evidence type="ECO:0000256" key="3">
    <source>
        <dbReference type="ARBA" id="ARBA00007063"/>
    </source>
</evidence>
<gene>
    <name evidence="13" type="primary">CG8412</name>
    <name evidence="13" type="ORF">TNCT_19081</name>
</gene>
<proteinExistence type="inferred from homology"/>
<evidence type="ECO:0000256" key="5">
    <source>
        <dbReference type="ARBA" id="ARBA00022679"/>
    </source>
</evidence>
<evidence type="ECO:0000256" key="11">
    <source>
        <dbReference type="ARBA" id="ARBA00048899"/>
    </source>
</evidence>
<feature type="transmembrane region" description="Helical" evidence="12">
    <location>
        <begin position="204"/>
        <end position="225"/>
    </location>
</feature>
<dbReference type="InterPro" id="IPR005599">
    <property type="entry name" value="GPI_mannosylTrfase"/>
</dbReference>
<keyword evidence="7 12" id="KW-0256">Endoplasmic reticulum</keyword>
<dbReference type="GO" id="GO:0005789">
    <property type="term" value="C:endoplasmic reticulum membrane"/>
    <property type="evidence" value="ECO:0007669"/>
    <property type="project" value="UniProtKB-SubCell"/>
</dbReference>
<dbReference type="GO" id="GO:0006487">
    <property type="term" value="P:protein N-linked glycosylation"/>
    <property type="evidence" value="ECO:0007669"/>
    <property type="project" value="TreeGrafter"/>
</dbReference>
<comment type="similarity">
    <text evidence="3 12">Belongs to the glycosyltransferase 22 family.</text>
</comment>
<feature type="transmembrane region" description="Helical" evidence="12">
    <location>
        <begin position="66"/>
        <end position="88"/>
    </location>
</feature>
<feature type="transmembrane region" description="Helical" evidence="12">
    <location>
        <begin position="311"/>
        <end position="331"/>
    </location>
</feature>
<evidence type="ECO:0000256" key="8">
    <source>
        <dbReference type="ARBA" id="ARBA00022989"/>
    </source>
</evidence>
<dbReference type="PANTHER" id="PTHR22760">
    <property type="entry name" value="GLYCOSYLTRANSFERASE"/>
    <property type="match status" value="1"/>
</dbReference>
<accession>A0A8X6IFQ5</accession>
<evidence type="ECO:0000313" key="13">
    <source>
        <dbReference type="EMBL" id="GFR21334.1"/>
    </source>
</evidence>
<keyword evidence="5" id="KW-0808">Transferase</keyword>
<evidence type="ECO:0000256" key="9">
    <source>
        <dbReference type="ARBA" id="ARBA00023136"/>
    </source>
</evidence>
<keyword evidence="8 12" id="KW-1133">Transmembrane helix</keyword>